<evidence type="ECO:0000256" key="3">
    <source>
        <dbReference type="ARBA" id="ARBA00022829"/>
    </source>
</evidence>
<keyword evidence="3" id="KW-0159">Chromosome partition</keyword>
<evidence type="ECO:0000256" key="1">
    <source>
        <dbReference type="ARBA" id="ARBA00022490"/>
    </source>
</evidence>
<evidence type="ECO:0000256" key="4">
    <source>
        <dbReference type="ARBA" id="ARBA00023306"/>
    </source>
</evidence>
<keyword evidence="1" id="KW-0963">Cytoplasm</keyword>
<dbReference type="InterPro" id="IPR036388">
    <property type="entry name" value="WH-like_DNA-bd_sf"/>
</dbReference>
<reference evidence="7" key="1">
    <citation type="journal article" date="2019" name="Int. J. Syst. Evol. Microbiol.">
        <title>The Global Catalogue of Microorganisms (GCM) 10K type strain sequencing project: providing services to taxonomists for standard genome sequencing and annotation.</title>
        <authorList>
            <consortium name="The Broad Institute Genomics Platform"/>
            <consortium name="The Broad Institute Genome Sequencing Center for Infectious Disease"/>
            <person name="Wu L."/>
            <person name="Ma J."/>
        </authorList>
    </citation>
    <scope>NUCLEOTIDE SEQUENCE [LARGE SCALE GENOMIC DNA]</scope>
    <source>
        <strain evidence="7">CGMCC 4.7237</strain>
    </source>
</reference>
<dbReference type="PIRSF" id="PIRSF019345">
    <property type="entry name" value="ScpB"/>
    <property type="match status" value="1"/>
</dbReference>
<keyword evidence="7" id="KW-1185">Reference proteome</keyword>
<evidence type="ECO:0000313" key="6">
    <source>
        <dbReference type="EMBL" id="MFC4036020.1"/>
    </source>
</evidence>
<organism evidence="6 7">
    <name type="scientific">Streptomyces polygonati</name>
    <dbReference type="NCBI Taxonomy" id="1617087"/>
    <lineage>
        <taxon>Bacteria</taxon>
        <taxon>Bacillati</taxon>
        <taxon>Actinomycetota</taxon>
        <taxon>Actinomycetes</taxon>
        <taxon>Kitasatosporales</taxon>
        <taxon>Streptomycetaceae</taxon>
        <taxon>Streptomyces</taxon>
    </lineage>
</organism>
<feature type="compositionally biased region" description="Polar residues" evidence="5">
    <location>
        <begin position="227"/>
        <end position="236"/>
    </location>
</feature>
<feature type="region of interest" description="Disordered" evidence="5">
    <location>
        <begin position="1"/>
        <end position="25"/>
    </location>
</feature>
<dbReference type="PANTHER" id="PTHR34298">
    <property type="entry name" value="SEGREGATION AND CONDENSATION PROTEIN B"/>
    <property type="match status" value="1"/>
</dbReference>
<gene>
    <name evidence="6" type="primary">scpB</name>
    <name evidence="6" type="ORF">ACFO3J_31855</name>
</gene>
<dbReference type="PANTHER" id="PTHR34298:SF2">
    <property type="entry name" value="SEGREGATION AND CONDENSATION PROTEIN B"/>
    <property type="match status" value="1"/>
</dbReference>
<keyword evidence="2" id="KW-0132">Cell division</keyword>
<dbReference type="SUPFAM" id="SSF46785">
    <property type="entry name" value="Winged helix' DNA-binding domain"/>
    <property type="match status" value="2"/>
</dbReference>
<comment type="caution">
    <text evidence="6">The sequence shown here is derived from an EMBL/GenBank/DDBJ whole genome shotgun (WGS) entry which is preliminary data.</text>
</comment>
<accession>A0ABV8HVJ9</accession>
<dbReference type="InterPro" id="IPR036390">
    <property type="entry name" value="WH_DNA-bd_sf"/>
</dbReference>
<dbReference type="Pfam" id="PF04079">
    <property type="entry name" value="SMC_ScpB"/>
    <property type="match status" value="1"/>
</dbReference>
<dbReference type="EMBL" id="JBHSBB010000034">
    <property type="protein sequence ID" value="MFC4036020.1"/>
    <property type="molecule type" value="Genomic_DNA"/>
</dbReference>
<name>A0ABV8HVJ9_9ACTN</name>
<evidence type="ECO:0000256" key="2">
    <source>
        <dbReference type="ARBA" id="ARBA00022618"/>
    </source>
</evidence>
<sequence>MTEPADLPRGAADLEPGRAEGTAPAPTGLLGAALAELELKPALEAVLMVIDEPATEEQLAKILDRPRRRVTKALRELSDDYTREGRGFDLRLVAGGWRFYTRPAFAPAVEKFVLDGQHARLTQAALETLAVVAYRQPVSRSRVSAVRGVNCDGVMRTLLQRGLVSEGGTEPETGAILYRTTNYFLERMGLRSLDELPELAPFLPEADAVEAESQEGLPSFDPDAQDETVTTSITET</sequence>
<proteinExistence type="predicted"/>
<keyword evidence="4" id="KW-0131">Cell cycle</keyword>
<feature type="region of interest" description="Disordered" evidence="5">
    <location>
        <begin position="207"/>
        <end position="236"/>
    </location>
</feature>
<evidence type="ECO:0000256" key="5">
    <source>
        <dbReference type="SAM" id="MobiDB-lite"/>
    </source>
</evidence>
<dbReference type="Gene3D" id="1.10.10.10">
    <property type="entry name" value="Winged helix-like DNA-binding domain superfamily/Winged helix DNA-binding domain"/>
    <property type="match status" value="2"/>
</dbReference>
<protein>
    <submittedName>
        <fullName evidence="6">SMC-Scp complex subunit ScpB</fullName>
    </submittedName>
</protein>
<dbReference type="InterPro" id="IPR005234">
    <property type="entry name" value="ScpB_csome_segregation"/>
</dbReference>
<evidence type="ECO:0000313" key="7">
    <source>
        <dbReference type="Proteomes" id="UP001595765"/>
    </source>
</evidence>
<dbReference type="NCBIfam" id="TIGR00281">
    <property type="entry name" value="SMC-Scp complex subunit ScpB"/>
    <property type="match status" value="1"/>
</dbReference>
<dbReference type="RefSeq" id="WP_386436979.1">
    <property type="nucleotide sequence ID" value="NZ_JBHSBB010000034.1"/>
</dbReference>
<dbReference type="Proteomes" id="UP001595765">
    <property type="component" value="Unassembled WGS sequence"/>
</dbReference>